<dbReference type="EMBL" id="JACCHS010000102">
    <property type="protein sequence ID" value="NYT47192.1"/>
    <property type="molecule type" value="Genomic_DNA"/>
</dbReference>
<name>A0A7Z0MPY4_9GAMM</name>
<comment type="caution">
    <text evidence="1">The sequence shown here is derived from an EMBL/GenBank/DDBJ whole genome shotgun (WGS) entry which is preliminary data.</text>
</comment>
<proteinExistence type="predicted"/>
<dbReference type="AlphaFoldDB" id="A0A7Z0MPY4"/>
<reference evidence="1 2" key="1">
    <citation type="submission" date="2020-05" db="EMBL/GenBank/DDBJ databases">
        <title>Horizontal transmission and recombination maintain forever young bacterial symbiont genomes.</title>
        <authorList>
            <person name="Russell S.L."/>
            <person name="Pepper-Tunick E."/>
            <person name="Svedberg J."/>
            <person name="Byrne A."/>
            <person name="Ruelas Castillo J."/>
            <person name="Vollmers C."/>
            <person name="Beinart R.A."/>
            <person name="Corbett-Detig R."/>
        </authorList>
    </citation>
    <scope>NUCLEOTIDE SEQUENCE [LARGE SCALE GENOMIC DNA]</scope>
    <source>
        <strain evidence="1">4727-3</strain>
    </source>
</reference>
<protein>
    <submittedName>
        <fullName evidence="1">Uncharacterized protein</fullName>
    </submittedName>
</protein>
<accession>A0A7Z0MPY4</accession>
<organism evidence="1 2">
    <name type="scientific">Candidatus Methanofishera endochildressiae</name>
    <dbReference type="NCBI Taxonomy" id="2738884"/>
    <lineage>
        <taxon>Bacteria</taxon>
        <taxon>Pseudomonadati</taxon>
        <taxon>Pseudomonadota</taxon>
        <taxon>Gammaproteobacteria</taxon>
        <taxon>Candidatus Methanofishera</taxon>
    </lineage>
</organism>
<dbReference type="Proteomes" id="UP000537890">
    <property type="component" value="Unassembled WGS sequence"/>
</dbReference>
<evidence type="ECO:0000313" key="1">
    <source>
        <dbReference type="EMBL" id="NYT47192.1"/>
    </source>
</evidence>
<evidence type="ECO:0000313" key="2">
    <source>
        <dbReference type="Proteomes" id="UP000537890"/>
    </source>
</evidence>
<gene>
    <name evidence="1" type="ORF">H0A75_06040</name>
</gene>
<sequence length="30" mass="3245">MAGSLPIALAERAKEVRIIIPEIIGARLSR</sequence>